<evidence type="ECO:0000256" key="2">
    <source>
        <dbReference type="ARBA" id="ARBA00022679"/>
    </source>
</evidence>
<keyword evidence="2" id="KW-0808">Transferase</keyword>
<dbReference type="GO" id="GO:0032264">
    <property type="term" value="P:IMP salvage"/>
    <property type="evidence" value="ECO:0007669"/>
    <property type="project" value="TreeGrafter"/>
</dbReference>
<proteinExistence type="predicted"/>
<dbReference type="GO" id="GO:0032263">
    <property type="term" value="P:GMP salvage"/>
    <property type="evidence" value="ECO:0007669"/>
    <property type="project" value="TreeGrafter"/>
</dbReference>
<evidence type="ECO:0000313" key="4">
    <source>
        <dbReference type="EMBL" id="KIK19236.1"/>
    </source>
</evidence>
<dbReference type="PANTHER" id="PTHR43363">
    <property type="entry name" value="HYPOXANTHINE PHOSPHORIBOSYLTRANSFERASE"/>
    <property type="match status" value="1"/>
</dbReference>
<feature type="domain" description="Phosphoribosyltransferase" evidence="3">
    <location>
        <begin position="41"/>
        <end position="155"/>
    </location>
</feature>
<organism evidence="4 5">
    <name type="scientific">Pisolithus microcarpus 441</name>
    <dbReference type="NCBI Taxonomy" id="765257"/>
    <lineage>
        <taxon>Eukaryota</taxon>
        <taxon>Fungi</taxon>
        <taxon>Dikarya</taxon>
        <taxon>Basidiomycota</taxon>
        <taxon>Agaricomycotina</taxon>
        <taxon>Agaricomycetes</taxon>
        <taxon>Agaricomycetidae</taxon>
        <taxon>Boletales</taxon>
        <taxon>Sclerodermatineae</taxon>
        <taxon>Pisolithaceae</taxon>
        <taxon>Pisolithus</taxon>
    </lineage>
</organism>
<dbReference type="InterPro" id="IPR000836">
    <property type="entry name" value="PRTase_dom"/>
</dbReference>
<dbReference type="SUPFAM" id="SSF53271">
    <property type="entry name" value="PRTase-like"/>
    <property type="match status" value="1"/>
</dbReference>
<dbReference type="AlphaFoldDB" id="A0A0C9YRF5"/>
<dbReference type="GO" id="GO:0032265">
    <property type="term" value="P:XMP salvage"/>
    <property type="evidence" value="ECO:0007669"/>
    <property type="project" value="TreeGrafter"/>
</dbReference>
<dbReference type="Proteomes" id="UP000054018">
    <property type="component" value="Unassembled WGS sequence"/>
</dbReference>
<keyword evidence="1" id="KW-0328">Glycosyltransferase</keyword>
<dbReference type="InterPro" id="IPR029057">
    <property type="entry name" value="PRTase-like"/>
</dbReference>
<dbReference type="HOGENOM" id="CLU_092544_0_0_1"/>
<dbReference type="PANTHER" id="PTHR43363:SF1">
    <property type="entry name" value="HYPOXANTHINE-GUANINE PHOSPHORIBOSYLTRANSFERASE"/>
    <property type="match status" value="1"/>
</dbReference>
<sequence length="239" mass="27057">MEFWQEANRKNQCLRSEYSVNSLLLFPTTMDERPHIHATYNEVHTIIKESAAKISQSFKPDVLIAIGGGGFFPARVLRTFFKDPLTKKNIPIRAIGLSLYEPLVDTSAEKIGTEIIRTQWLGADGIKSLLGRKALIVDEIDDSRTTLQYALSELQKDIELQLLDLPESEREANRTEFAVFVVHNKSKPKVGILPPNVPYFAGAEVGNVWLEYPWEALDIEEHDRLAAQDRLKSQEPSNP</sequence>
<dbReference type="GO" id="GO:0004422">
    <property type="term" value="F:hypoxanthine phosphoribosyltransferase activity"/>
    <property type="evidence" value="ECO:0007669"/>
    <property type="project" value="TreeGrafter"/>
</dbReference>
<dbReference type="EMBL" id="KN833788">
    <property type="protein sequence ID" value="KIK19236.1"/>
    <property type="molecule type" value="Genomic_DNA"/>
</dbReference>
<evidence type="ECO:0000313" key="5">
    <source>
        <dbReference type="Proteomes" id="UP000054018"/>
    </source>
</evidence>
<keyword evidence="5" id="KW-1185">Reference proteome</keyword>
<accession>A0A0C9YRF5</accession>
<dbReference type="Gene3D" id="3.40.50.2020">
    <property type="match status" value="1"/>
</dbReference>
<name>A0A0C9YRF5_9AGAM</name>
<gene>
    <name evidence="4" type="ORF">PISMIDRAFT_158452</name>
</gene>
<evidence type="ECO:0000256" key="1">
    <source>
        <dbReference type="ARBA" id="ARBA00022676"/>
    </source>
</evidence>
<dbReference type="OrthoDB" id="9973266at2759"/>
<dbReference type="GO" id="GO:0046100">
    <property type="term" value="P:hypoxanthine metabolic process"/>
    <property type="evidence" value="ECO:0007669"/>
    <property type="project" value="TreeGrafter"/>
</dbReference>
<dbReference type="STRING" id="765257.A0A0C9YRF5"/>
<dbReference type="Pfam" id="PF00156">
    <property type="entry name" value="Pribosyltran"/>
    <property type="match status" value="1"/>
</dbReference>
<protein>
    <recommendedName>
        <fullName evidence="3">Phosphoribosyltransferase domain-containing protein</fullName>
    </recommendedName>
</protein>
<dbReference type="CDD" id="cd06223">
    <property type="entry name" value="PRTases_typeI"/>
    <property type="match status" value="1"/>
</dbReference>
<reference evidence="4 5" key="1">
    <citation type="submission" date="2014-04" db="EMBL/GenBank/DDBJ databases">
        <authorList>
            <consortium name="DOE Joint Genome Institute"/>
            <person name="Kuo A."/>
            <person name="Kohler A."/>
            <person name="Costa M.D."/>
            <person name="Nagy L.G."/>
            <person name="Floudas D."/>
            <person name="Copeland A."/>
            <person name="Barry K.W."/>
            <person name="Cichocki N."/>
            <person name="Veneault-Fourrey C."/>
            <person name="LaButti K."/>
            <person name="Lindquist E.A."/>
            <person name="Lipzen A."/>
            <person name="Lundell T."/>
            <person name="Morin E."/>
            <person name="Murat C."/>
            <person name="Sun H."/>
            <person name="Tunlid A."/>
            <person name="Henrissat B."/>
            <person name="Grigoriev I.V."/>
            <person name="Hibbett D.S."/>
            <person name="Martin F."/>
            <person name="Nordberg H.P."/>
            <person name="Cantor M.N."/>
            <person name="Hua S.X."/>
        </authorList>
    </citation>
    <scope>NUCLEOTIDE SEQUENCE [LARGE SCALE GENOMIC DNA]</scope>
    <source>
        <strain evidence="4 5">441</strain>
    </source>
</reference>
<dbReference type="GO" id="GO:0005737">
    <property type="term" value="C:cytoplasm"/>
    <property type="evidence" value="ECO:0007669"/>
    <property type="project" value="TreeGrafter"/>
</dbReference>
<reference evidence="5" key="2">
    <citation type="submission" date="2015-01" db="EMBL/GenBank/DDBJ databases">
        <title>Evolutionary Origins and Diversification of the Mycorrhizal Mutualists.</title>
        <authorList>
            <consortium name="DOE Joint Genome Institute"/>
            <consortium name="Mycorrhizal Genomics Consortium"/>
            <person name="Kohler A."/>
            <person name="Kuo A."/>
            <person name="Nagy L.G."/>
            <person name="Floudas D."/>
            <person name="Copeland A."/>
            <person name="Barry K.W."/>
            <person name="Cichocki N."/>
            <person name="Veneault-Fourrey C."/>
            <person name="LaButti K."/>
            <person name="Lindquist E.A."/>
            <person name="Lipzen A."/>
            <person name="Lundell T."/>
            <person name="Morin E."/>
            <person name="Murat C."/>
            <person name="Riley R."/>
            <person name="Ohm R."/>
            <person name="Sun H."/>
            <person name="Tunlid A."/>
            <person name="Henrissat B."/>
            <person name="Grigoriev I.V."/>
            <person name="Hibbett D.S."/>
            <person name="Martin F."/>
        </authorList>
    </citation>
    <scope>NUCLEOTIDE SEQUENCE [LARGE SCALE GENOMIC DNA]</scope>
    <source>
        <strain evidence="5">441</strain>
    </source>
</reference>
<evidence type="ECO:0000259" key="3">
    <source>
        <dbReference type="Pfam" id="PF00156"/>
    </source>
</evidence>